<reference evidence="1 2" key="1">
    <citation type="journal article" date="2019" name="ACS Chem. Biol.">
        <title>Identification and Mobilization of a Cryptic Antibiotic Biosynthesis Gene Locus from a Human-Pathogenic Nocardia Isolate.</title>
        <authorList>
            <person name="Herisse M."/>
            <person name="Ishida K."/>
            <person name="Porter J.L."/>
            <person name="Howden B."/>
            <person name="Hertweck C."/>
            <person name="Stinear T.P."/>
            <person name="Pidot S.J."/>
        </authorList>
    </citation>
    <scope>NUCLEOTIDE SEQUENCE [LARGE SCALE GENOMIC DNA]</scope>
    <source>
        <strain evidence="1 2">AUSMDU00012717</strain>
    </source>
</reference>
<name>A0A6G9YRD3_9NOCA</name>
<gene>
    <name evidence="1" type="ORF">F5544_39245</name>
</gene>
<dbReference type="EMBL" id="CP046172">
    <property type="protein sequence ID" value="QIS15670.1"/>
    <property type="molecule type" value="Genomic_DNA"/>
</dbReference>
<protein>
    <recommendedName>
        <fullName evidence="3">ABM domain-containing protein</fullName>
    </recommendedName>
</protein>
<sequence length="122" mass="13822">MTKKLYARMMKASCPIDTESMAKMLPVLQHETIPHAMSDKGVRQVFFFVDRQDNTVFSITMYDTEEDLHNAMREAKSEYRFESLAKLGCTALDAREFEVVAGAVAPDAPEVDFAKLIPIEKD</sequence>
<dbReference type="Proteomes" id="UP000503540">
    <property type="component" value="Chromosome"/>
</dbReference>
<organism evidence="1 2">
    <name type="scientific">Nocardia arthritidis</name>
    <dbReference type="NCBI Taxonomy" id="228602"/>
    <lineage>
        <taxon>Bacteria</taxon>
        <taxon>Bacillati</taxon>
        <taxon>Actinomycetota</taxon>
        <taxon>Actinomycetes</taxon>
        <taxon>Mycobacteriales</taxon>
        <taxon>Nocardiaceae</taxon>
        <taxon>Nocardia</taxon>
    </lineage>
</organism>
<proteinExistence type="predicted"/>
<keyword evidence="2" id="KW-1185">Reference proteome</keyword>
<dbReference type="RefSeq" id="WP_167477875.1">
    <property type="nucleotide sequence ID" value="NZ_CP046172.1"/>
</dbReference>
<accession>A0A6G9YRD3</accession>
<evidence type="ECO:0000313" key="2">
    <source>
        <dbReference type="Proteomes" id="UP000503540"/>
    </source>
</evidence>
<evidence type="ECO:0008006" key="3">
    <source>
        <dbReference type="Google" id="ProtNLM"/>
    </source>
</evidence>
<dbReference type="KEGG" id="nah:F5544_39245"/>
<evidence type="ECO:0000313" key="1">
    <source>
        <dbReference type="EMBL" id="QIS15670.1"/>
    </source>
</evidence>
<dbReference type="AlphaFoldDB" id="A0A6G9YRD3"/>